<sequence length="95" mass="10904">MADRNSMTSEDGSKQERKGLGKAVKRLQDVLPKSPNKRNQTIHGLAKSHGVQLENTMNEQFSKTAMSEDLNKLVKEFYVRSDIVYTMMNNYLRLL</sequence>
<dbReference type="EMBL" id="JAWDGP010003786">
    <property type="protein sequence ID" value="KAK3770820.1"/>
    <property type="molecule type" value="Genomic_DNA"/>
</dbReference>
<evidence type="ECO:0000256" key="1">
    <source>
        <dbReference type="SAM" id="MobiDB-lite"/>
    </source>
</evidence>
<protein>
    <submittedName>
        <fullName evidence="2">Uncharacterized protein</fullName>
    </submittedName>
</protein>
<organism evidence="2 3">
    <name type="scientific">Elysia crispata</name>
    <name type="common">lettuce slug</name>
    <dbReference type="NCBI Taxonomy" id="231223"/>
    <lineage>
        <taxon>Eukaryota</taxon>
        <taxon>Metazoa</taxon>
        <taxon>Spiralia</taxon>
        <taxon>Lophotrochozoa</taxon>
        <taxon>Mollusca</taxon>
        <taxon>Gastropoda</taxon>
        <taxon>Heterobranchia</taxon>
        <taxon>Euthyneura</taxon>
        <taxon>Panpulmonata</taxon>
        <taxon>Sacoglossa</taxon>
        <taxon>Placobranchoidea</taxon>
        <taxon>Plakobranchidae</taxon>
        <taxon>Elysia</taxon>
    </lineage>
</organism>
<accession>A0AAE1DIB0</accession>
<proteinExistence type="predicted"/>
<evidence type="ECO:0000313" key="3">
    <source>
        <dbReference type="Proteomes" id="UP001283361"/>
    </source>
</evidence>
<name>A0AAE1DIB0_9GAST</name>
<evidence type="ECO:0000313" key="2">
    <source>
        <dbReference type="EMBL" id="KAK3770820.1"/>
    </source>
</evidence>
<keyword evidence="3" id="KW-1185">Reference proteome</keyword>
<feature type="compositionally biased region" description="Polar residues" evidence="1">
    <location>
        <begin position="1"/>
        <end position="10"/>
    </location>
</feature>
<feature type="region of interest" description="Disordered" evidence="1">
    <location>
        <begin position="1"/>
        <end position="41"/>
    </location>
</feature>
<comment type="caution">
    <text evidence="2">The sequence shown here is derived from an EMBL/GenBank/DDBJ whole genome shotgun (WGS) entry which is preliminary data.</text>
</comment>
<gene>
    <name evidence="2" type="ORF">RRG08_036421</name>
</gene>
<dbReference type="AlphaFoldDB" id="A0AAE1DIB0"/>
<reference evidence="2" key="1">
    <citation type="journal article" date="2023" name="G3 (Bethesda)">
        <title>A reference genome for the long-term kleptoplast-retaining sea slug Elysia crispata morphotype clarki.</title>
        <authorList>
            <person name="Eastman K.E."/>
            <person name="Pendleton A.L."/>
            <person name="Shaikh M.A."/>
            <person name="Suttiyut T."/>
            <person name="Ogas R."/>
            <person name="Tomko P."/>
            <person name="Gavelis G."/>
            <person name="Widhalm J.R."/>
            <person name="Wisecaver J.H."/>
        </authorList>
    </citation>
    <scope>NUCLEOTIDE SEQUENCE</scope>
    <source>
        <strain evidence="2">ECLA1</strain>
    </source>
</reference>
<dbReference type="Proteomes" id="UP001283361">
    <property type="component" value="Unassembled WGS sequence"/>
</dbReference>